<dbReference type="InterPro" id="IPR014710">
    <property type="entry name" value="RmlC-like_jellyroll"/>
</dbReference>
<dbReference type="SMART" id="SM00342">
    <property type="entry name" value="HTH_ARAC"/>
    <property type="match status" value="1"/>
</dbReference>
<dbReference type="InterPro" id="IPR009057">
    <property type="entry name" value="Homeodomain-like_sf"/>
</dbReference>
<keyword evidence="3" id="KW-0010">Activator</keyword>
<accession>A0A0D6I0W8</accession>
<proteinExistence type="predicted"/>
<organism evidence="5 6">
    <name type="scientific">Pseudomonas aeruginosa</name>
    <dbReference type="NCBI Taxonomy" id="287"/>
    <lineage>
        <taxon>Bacteria</taxon>
        <taxon>Pseudomonadati</taxon>
        <taxon>Pseudomonadota</taxon>
        <taxon>Gammaproteobacteria</taxon>
        <taxon>Pseudomonadales</taxon>
        <taxon>Pseudomonadaceae</taxon>
        <taxon>Pseudomonas</taxon>
    </lineage>
</organism>
<dbReference type="AlphaFoldDB" id="A0A0D6I0W8"/>
<dbReference type="Proteomes" id="UP000045039">
    <property type="component" value="Unassembled WGS sequence"/>
</dbReference>
<gene>
    <name evidence="5" type="primary">exsA_4</name>
    <name evidence="5" type="ORF">PAERUG_P19_London_7_VIM_2_05_10_06382</name>
</gene>
<reference evidence="6" key="1">
    <citation type="submission" date="2015-06" db="EMBL/GenBank/DDBJ databases">
        <authorList>
            <person name="Radhakrishnan Rajesh"/>
            <person name="Underwood Anthony"/>
            <person name="Al-Shahib Ali"/>
        </authorList>
    </citation>
    <scope>NUCLEOTIDE SEQUENCE [LARGE SCALE GENOMIC DNA]</scope>
    <source>
        <strain evidence="6">P19_London_7_VIM_2_05_10</strain>
    </source>
</reference>
<keyword evidence="2" id="KW-0238">DNA-binding</keyword>
<evidence type="ECO:0000256" key="3">
    <source>
        <dbReference type="ARBA" id="ARBA00023159"/>
    </source>
</evidence>
<sequence length="298" mass="33909">MPLRSAGHSRYDGKCWGSYNMQGAKSLGRKQITSCHWNIPTFEYRVNKEEGVYVLLEGELTVQDIDSTFCLAPGELLFVRRGSYVVSTKGKDSRILWIPLSAQFLQGFVQRFGALLSEVERCDEPVPGIIAFAATPLLAGCVKGLKELLVHEHPPMLACLKIEELLMLFAFSPQGPLLMSVLRQLSNRHVERLQLFMEKHYLNEWKLSDFSREFGMGLTTFKELFGSVYGVSPRAWISERRILYAHQLLLNSDMSIVDIAMEAGFSSQSYFTQSYRRRFGCTPSRSRQGKDECRAKNN</sequence>
<dbReference type="PANTHER" id="PTHR43280:SF2">
    <property type="entry name" value="HTH-TYPE TRANSCRIPTIONAL REGULATOR EXSA"/>
    <property type="match status" value="1"/>
</dbReference>
<dbReference type="InterPro" id="IPR018060">
    <property type="entry name" value="HTH_AraC"/>
</dbReference>
<dbReference type="Gene3D" id="2.60.120.10">
    <property type="entry name" value="Jelly Rolls"/>
    <property type="match status" value="1"/>
</dbReference>
<dbReference type="Pfam" id="PF22200">
    <property type="entry name" value="ExsA_N"/>
    <property type="match status" value="1"/>
</dbReference>
<dbReference type="GO" id="GO:0009893">
    <property type="term" value="P:positive regulation of metabolic process"/>
    <property type="evidence" value="ECO:0007669"/>
    <property type="project" value="UniProtKB-ARBA"/>
</dbReference>
<dbReference type="GO" id="GO:0043565">
    <property type="term" value="F:sequence-specific DNA binding"/>
    <property type="evidence" value="ECO:0007669"/>
    <property type="project" value="InterPro"/>
</dbReference>
<keyword evidence="4" id="KW-0804">Transcription</keyword>
<evidence type="ECO:0000256" key="2">
    <source>
        <dbReference type="ARBA" id="ARBA00023125"/>
    </source>
</evidence>
<comment type="caution">
    <text evidence="5">The sequence shown here is derived from an EMBL/GenBank/DDBJ whole genome shotgun (WGS) entry which is preliminary data.</text>
</comment>
<evidence type="ECO:0000313" key="6">
    <source>
        <dbReference type="Proteomes" id="UP000045039"/>
    </source>
</evidence>
<dbReference type="PROSITE" id="PS00041">
    <property type="entry name" value="HTH_ARAC_FAMILY_1"/>
    <property type="match status" value="1"/>
</dbReference>
<evidence type="ECO:0000256" key="1">
    <source>
        <dbReference type="ARBA" id="ARBA00023015"/>
    </source>
</evidence>
<evidence type="ECO:0000313" key="5">
    <source>
        <dbReference type="EMBL" id="CRQ01664.1"/>
    </source>
</evidence>
<dbReference type="Gene3D" id="1.10.10.60">
    <property type="entry name" value="Homeodomain-like"/>
    <property type="match status" value="1"/>
</dbReference>
<dbReference type="PANTHER" id="PTHR43280">
    <property type="entry name" value="ARAC-FAMILY TRANSCRIPTIONAL REGULATOR"/>
    <property type="match status" value="1"/>
</dbReference>
<dbReference type="SUPFAM" id="SSF46689">
    <property type="entry name" value="Homeodomain-like"/>
    <property type="match status" value="2"/>
</dbReference>
<dbReference type="InterPro" id="IPR018062">
    <property type="entry name" value="HTH_AraC-typ_CS"/>
</dbReference>
<name>A0A0D6I0W8_PSEAI</name>
<dbReference type="GO" id="GO:0003700">
    <property type="term" value="F:DNA-binding transcription factor activity"/>
    <property type="evidence" value="ECO:0007669"/>
    <property type="project" value="InterPro"/>
</dbReference>
<evidence type="ECO:0000256" key="4">
    <source>
        <dbReference type="ARBA" id="ARBA00023163"/>
    </source>
</evidence>
<dbReference type="InterPro" id="IPR054015">
    <property type="entry name" value="ExsA-like_N"/>
</dbReference>
<keyword evidence="1" id="KW-0805">Transcription regulation</keyword>
<protein>
    <submittedName>
        <fullName evidence="5">Exoenzyme S synthesis regulatory protein ExsA</fullName>
    </submittedName>
</protein>
<dbReference type="Pfam" id="PF12833">
    <property type="entry name" value="HTH_18"/>
    <property type="match status" value="1"/>
</dbReference>
<dbReference type="EMBL" id="CVVU01000264">
    <property type="protein sequence ID" value="CRQ01664.1"/>
    <property type="molecule type" value="Genomic_DNA"/>
</dbReference>
<dbReference type="FunFam" id="1.10.10.60:FF:000386">
    <property type="entry name" value="AraC family transcriptional regulator"/>
    <property type="match status" value="1"/>
</dbReference>
<dbReference type="InterPro" id="IPR020449">
    <property type="entry name" value="Tscrpt_reg_AraC-type_HTH"/>
</dbReference>
<dbReference type="PROSITE" id="PS01124">
    <property type="entry name" value="HTH_ARAC_FAMILY_2"/>
    <property type="match status" value="1"/>
</dbReference>
<dbReference type="PRINTS" id="PR00032">
    <property type="entry name" value="HTHARAC"/>
</dbReference>